<keyword evidence="3" id="KW-1185">Reference proteome</keyword>
<evidence type="ECO:0000313" key="2">
    <source>
        <dbReference type="EMBL" id="BAT60459.1"/>
    </source>
</evidence>
<dbReference type="PANTHER" id="PTHR45947:SF13">
    <property type="entry name" value="TRANSFERASE"/>
    <property type="match status" value="1"/>
</dbReference>
<evidence type="ECO:0000259" key="1">
    <source>
        <dbReference type="Pfam" id="PF13579"/>
    </source>
</evidence>
<dbReference type="InterPro" id="IPR028098">
    <property type="entry name" value="Glyco_trans_4-like_N"/>
</dbReference>
<keyword evidence="2" id="KW-0328">Glycosyltransferase</keyword>
<organism evidence="2 3">
    <name type="scientific">Variibacter gotjawalensis</name>
    <dbReference type="NCBI Taxonomy" id="1333996"/>
    <lineage>
        <taxon>Bacteria</taxon>
        <taxon>Pseudomonadati</taxon>
        <taxon>Pseudomonadota</taxon>
        <taxon>Alphaproteobacteria</taxon>
        <taxon>Hyphomicrobiales</taxon>
        <taxon>Nitrobacteraceae</taxon>
        <taxon>Variibacter</taxon>
    </lineage>
</organism>
<reference evidence="2 3" key="1">
    <citation type="submission" date="2015-08" db="EMBL/GenBank/DDBJ databases">
        <title>Investigation of the bacterial diversity of lava forest soil.</title>
        <authorList>
            <person name="Lee J.S."/>
        </authorList>
    </citation>
    <scope>NUCLEOTIDE SEQUENCE [LARGE SCALE GENOMIC DNA]</scope>
    <source>
        <strain evidence="2 3">GJW-30</strain>
    </source>
</reference>
<gene>
    <name evidence="2" type="primary">kanE</name>
    <name evidence="2" type="ORF">GJW-30_1_03002</name>
</gene>
<dbReference type="InterPro" id="IPR050194">
    <property type="entry name" value="Glycosyltransferase_grp1"/>
</dbReference>
<dbReference type="Pfam" id="PF13692">
    <property type="entry name" value="Glyco_trans_1_4"/>
    <property type="match status" value="1"/>
</dbReference>
<evidence type="ECO:0000313" key="3">
    <source>
        <dbReference type="Proteomes" id="UP000236884"/>
    </source>
</evidence>
<dbReference type="Gene3D" id="3.40.50.2000">
    <property type="entry name" value="Glycogen Phosphorylase B"/>
    <property type="match status" value="2"/>
</dbReference>
<dbReference type="Pfam" id="PF13579">
    <property type="entry name" value="Glyco_trans_4_4"/>
    <property type="match status" value="1"/>
</dbReference>
<accession>A0A0S3PX08</accession>
<dbReference type="RefSeq" id="WP_245408521.1">
    <property type="nucleotide sequence ID" value="NZ_AP014946.1"/>
</dbReference>
<dbReference type="GO" id="GO:0016757">
    <property type="term" value="F:glycosyltransferase activity"/>
    <property type="evidence" value="ECO:0007669"/>
    <property type="project" value="UniProtKB-KW"/>
</dbReference>
<keyword evidence="2" id="KW-0808">Transferase</keyword>
<name>A0A0S3PX08_9BRAD</name>
<dbReference type="CDD" id="cd03801">
    <property type="entry name" value="GT4_PimA-like"/>
    <property type="match status" value="1"/>
</dbReference>
<feature type="domain" description="Glycosyltransferase subfamily 4-like N-terminal" evidence="1">
    <location>
        <begin position="37"/>
        <end position="223"/>
    </location>
</feature>
<sequence length="415" mass="44357">MTATITADMEFDADTRNARQATPLRVLFVHNRYQIPGGEDAAVEREIATLRATGVDVEAVILDNSAIQTSFDRLRVAVQTPHAPQGIATVVEAAHRFRPDVVHVHNTFPLISPAVHGAVRELGAATVQTLHNFRLMCANGLLLREGSPCERCVSGSPFQSVRFGCYRGSKVGTLAVARMIDHHRRAGTWLRDVDRFIVLSDFARARFLAAGLPAARLTIKPNGIDDPGPVATGERSGILFVGRLSEEKGVRVLAEAAALVSQPITVIGDGPLMPELENVTGLRVLGQQNREAVRAAMSRAAAVVVPSICYEGLPTVIPEAFAAGTPVVASRIGAMPELINEGVTGLLAEPGDAASLAAALHRIHDDPAQARRMGIAARSVFERTWVNDIVTAQTLAIYREAIASRAADQTFQASA</sequence>
<dbReference type="Proteomes" id="UP000236884">
    <property type="component" value="Chromosome"/>
</dbReference>
<dbReference type="PANTHER" id="PTHR45947">
    <property type="entry name" value="SULFOQUINOVOSYL TRANSFERASE SQD2"/>
    <property type="match status" value="1"/>
</dbReference>
<dbReference type="KEGG" id="vgo:GJW-30_1_03002"/>
<dbReference type="SUPFAM" id="SSF53756">
    <property type="entry name" value="UDP-Glycosyltransferase/glycogen phosphorylase"/>
    <property type="match status" value="1"/>
</dbReference>
<dbReference type="AlphaFoldDB" id="A0A0S3PX08"/>
<protein>
    <submittedName>
        <fullName evidence="2">Alpha-D-kanosaminyltransferase</fullName>
        <ecNumber evidence="2">2.4.1.301</ecNumber>
    </submittedName>
</protein>
<dbReference type="EMBL" id="AP014946">
    <property type="protein sequence ID" value="BAT60459.1"/>
    <property type="molecule type" value="Genomic_DNA"/>
</dbReference>
<dbReference type="EC" id="2.4.1.301" evidence="2"/>
<proteinExistence type="predicted"/>